<sequence>MDLIENADTFAMLVGNFGFPILVAVYLLVRFERKINLLASVIRENNHKVESINREIAKDE</sequence>
<reference evidence="2 3" key="1">
    <citation type="submission" date="2019-03" db="EMBL/GenBank/DDBJ databases">
        <authorList>
            <person name="Liu G."/>
        </authorList>
    </citation>
    <scope>NUCLEOTIDE SEQUENCE [LARGE SCALE GENOMIC DNA]</scope>
    <source>
        <strain evidence="2 3">DSM 19099</strain>
    </source>
</reference>
<accession>A0A4Y7WFD0</accession>
<dbReference type="Pfam" id="PF12841">
    <property type="entry name" value="YvrJ"/>
    <property type="match status" value="1"/>
</dbReference>
<comment type="caution">
    <text evidence="2">The sequence shown here is derived from an EMBL/GenBank/DDBJ whole genome shotgun (WGS) entry which is preliminary data.</text>
</comment>
<name>A0A4Y7WFD0_9BACI</name>
<dbReference type="Proteomes" id="UP000298210">
    <property type="component" value="Unassembled WGS sequence"/>
</dbReference>
<organism evidence="2 3">
    <name type="scientific">Shouchella lehensis</name>
    <dbReference type="NCBI Taxonomy" id="300825"/>
    <lineage>
        <taxon>Bacteria</taxon>
        <taxon>Bacillati</taxon>
        <taxon>Bacillota</taxon>
        <taxon>Bacilli</taxon>
        <taxon>Bacillales</taxon>
        <taxon>Bacillaceae</taxon>
        <taxon>Shouchella</taxon>
    </lineage>
</organism>
<dbReference type="RefSeq" id="WP_134259869.1">
    <property type="nucleotide sequence ID" value="NZ_LDIM01000013.1"/>
</dbReference>
<dbReference type="EMBL" id="SNUX01000004">
    <property type="protein sequence ID" value="TES46458.1"/>
    <property type="molecule type" value="Genomic_DNA"/>
</dbReference>
<gene>
    <name evidence="2" type="ORF">E2L03_17335</name>
</gene>
<dbReference type="AlphaFoldDB" id="A0A4Y7WFD0"/>
<dbReference type="InterPro" id="IPR024419">
    <property type="entry name" value="YvrJ"/>
</dbReference>
<evidence type="ECO:0000256" key="1">
    <source>
        <dbReference type="SAM" id="Phobius"/>
    </source>
</evidence>
<feature type="transmembrane region" description="Helical" evidence="1">
    <location>
        <begin position="12"/>
        <end position="29"/>
    </location>
</feature>
<proteinExistence type="predicted"/>
<keyword evidence="1" id="KW-0472">Membrane</keyword>
<evidence type="ECO:0000313" key="2">
    <source>
        <dbReference type="EMBL" id="TES46458.1"/>
    </source>
</evidence>
<keyword evidence="1" id="KW-1133">Transmembrane helix</keyword>
<protein>
    <submittedName>
        <fullName evidence="2">YvrJ family protein</fullName>
    </submittedName>
</protein>
<keyword evidence="1" id="KW-0812">Transmembrane</keyword>
<evidence type="ECO:0000313" key="3">
    <source>
        <dbReference type="Proteomes" id="UP000298210"/>
    </source>
</evidence>